<dbReference type="RefSeq" id="WP_184243160.1">
    <property type="nucleotide sequence ID" value="NZ_JACHLR010000004.1"/>
</dbReference>
<dbReference type="Pfam" id="PF01479">
    <property type="entry name" value="S4"/>
    <property type="match status" value="1"/>
</dbReference>
<dbReference type="CDD" id="cd00165">
    <property type="entry name" value="S4"/>
    <property type="match status" value="1"/>
</dbReference>
<sequence length="104" mass="11568">MRIDKVLWYLRLARSRAVAQAMAHEGHIRLNGRRIERAHQQIVIGDVLTVPVGREVHVLEVLAMPMRRGPASEARTHYRVLDGTAVDPIAAAAPSAFQEGFPQP</sequence>
<dbReference type="SMART" id="SM00363">
    <property type="entry name" value="S4"/>
    <property type="match status" value="1"/>
</dbReference>
<organism evidence="3 4">
    <name type="scientific">Novosphingobium chloroacetimidivorans</name>
    <dbReference type="NCBI Taxonomy" id="1428314"/>
    <lineage>
        <taxon>Bacteria</taxon>
        <taxon>Pseudomonadati</taxon>
        <taxon>Pseudomonadota</taxon>
        <taxon>Alphaproteobacteria</taxon>
        <taxon>Sphingomonadales</taxon>
        <taxon>Sphingomonadaceae</taxon>
        <taxon>Novosphingobium</taxon>
    </lineage>
</organism>
<keyword evidence="4" id="KW-1185">Reference proteome</keyword>
<evidence type="ECO:0000259" key="2">
    <source>
        <dbReference type="SMART" id="SM00363"/>
    </source>
</evidence>
<dbReference type="InterPro" id="IPR036986">
    <property type="entry name" value="S4_RNA-bd_sf"/>
</dbReference>
<dbReference type="AlphaFoldDB" id="A0A7W7K968"/>
<evidence type="ECO:0000313" key="3">
    <source>
        <dbReference type="EMBL" id="MBB4857878.1"/>
    </source>
</evidence>
<evidence type="ECO:0000256" key="1">
    <source>
        <dbReference type="PROSITE-ProRule" id="PRU00182"/>
    </source>
</evidence>
<name>A0A7W7K968_9SPHN</name>
<comment type="caution">
    <text evidence="3">The sequence shown here is derived from an EMBL/GenBank/DDBJ whole genome shotgun (WGS) entry which is preliminary data.</text>
</comment>
<dbReference type="GO" id="GO:0003723">
    <property type="term" value="F:RNA binding"/>
    <property type="evidence" value="ECO:0007669"/>
    <property type="project" value="UniProtKB-KW"/>
</dbReference>
<evidence type="ECO:0000313" key="4">
    <source>
        <dbReference type="Proteomes" id="UP000555448"/>
    </source>
</evidence>
<gene>
    <name evidence="3" type="ORF">HNO88_001192</name>
</gene>
<dbReference type="Gene3D" id="3.10.290.10">
    <property type="entry name" value="RNA-binding S4 domain"/>
    <property type="match status" value="1"/>
</dbReference>
<dbReference type="Proteomes" id="UP000555448">
    <property type="component" value="Unassembled WGS sequence"/>
</dbReference>
<dbReference type="PROSITE" id="PS50889">
    <property type="entry name" value="S4"/>
    <property type="match status" value="1"/>
</dbReference>
<dbReference type="EMBL" id="JACHLR010000004">
    <property type="protein sequence ID" value="MBB4857878.1"/>
    <property type="molecule type" value="Genomic_DNA"/>
</dbReference>
<accession>A0A7W7K968</accession>
<keyword evidence="1" id="KW-0694">RNA-binding</keyword>
<feature type="domain" description="RNA-binding S4" evidence="2">
    <location>
        <begin position="1"/>
        <end position="64"/>
    </location>
</feature>
<dbReference type="InterPro" id="IPR002942">
    <property type="entry name" value="S4_RNA-bd"/>
</dbReference>
<protein>
    <submittedName>
        <fullName evidence="3">Ribosome-associated heat shock protein Hsp15</fullName>
    </submittedName>
</protein>
<dbReference type="SUPFAM" id="SSF55174">
    <property type="entry name" value="Alpha-L RNA-binding motif"/>
    <property type="match status" value="1"/>
</dbReference>
<reference evidence="3 4" key="1">
    <citation type="submission" date="2020-08" db="EMBL/GenBank/DDBJ databases">
        <title>Functional genomics of gut bacteria from endangered species of beetles.</title>
        <authorList>
            <person name="Carlos-Shanley C."/>
        </authorList>
    </citation>
    <scope>NUCLEOTIDE SEQUENCE [LARGE SCALE GENOMIC DNA]</scope>
    <source>
        <strain evidence="3 4">S00245</strain>
    </source>
</reference>
<proteinExistence type="predicted"/>
<keyword evidence="3" id="KW-0346">Stress response</keyword>